<proteinExistence type="inferred from homology"/>
<dbReference type="AlphaFoldDB" id="A0A6J5ZXN5"/>
<name>A0A6J5ZXN5_9ZZZZ</name>
<dbReference type="Gene3D" id="3.40.50.720">
    <property type="entry name" value="NAD(P)-binding Rossmann-like Domain"/>
    <property type="match status" value="1"/>
</dbReference>
<evidence type="ECO:0000259" key="2">
    <source>
        <dbReference type="Pfam" id="PF01370"/>
    </source>
</evidence>
<dbReference type="PANTHER" id="PTHR43000">
    <property type="entry name" value="DTDP-D-GLUCOSE 4,6-DEHYDRATASE-RELATED"/>
    <property type="match status" value="1"/>
</dbReference>
<reference evidence="3" key="1">
    <citation type="submission" date="2020-05" db="EMBL/GenBank/DDBJ databases">
        <authorList>
            <person name="Chiriac C."/>
            <person name="Salcher M."/>
            <person name="Ghai R."/>
            <person name="Kavagutti S V."/>
        </authorList>
    </citation>
    <scope>NUCLEOTIDE SEQUENCE</scope>
</reference>
<dbReference type="InterPro" id="IPR001509">
    <property type="entry name" value="Epimerase_deHydtase"/>
</dbReference>
<feature type="domain" description="NAD-dependent epimerase/dehydratase" evidence="2">
    <location>
        <begin position="3"/>
        <end position="241"/>
    </location>
</feature>
<evidence type="ECO:0000256" key="1">
    <source>
        <dbReference type="ARBA" id="ARBA00007637"/>
    </source>
</evidence>
<dbReference type="InterPro" id="IPR036291">
    <property type="entry name" value="NAD(P)-bd_dom_sf"/>
</dbReference>
<gene>
    <name evidence="3" type="ORF">UFOPK3522_00918</name>
</gene>
<dbReference type="Pfam" id="PF01370">
    <property type="entry name" value="Epimerase"/>
    <property type="match status" value="1"/>
</dbReference>
<protein>
    <submittedName>
        <fullName evidence="3">Unannotated protein</fullName>
    </submittedName>
</protein>
<comment type="similarity">
    <text evidence="1">Belongs to the NAD(P)-dependent epimerase/dehydratase family.</text>
</comment>
<dbReference type="EMBL" id="CAESAO010000072">
    <property type="protein sequence ID" value="CAB4344153.1"/>
    <property type="molecule type" value="Genomic_DNA"/>
</dbReference>
<sequence>MRALVTGGAGFIGSNVVDALLARGDEVAVIDDLSSGRIQNLESALAAGASFHQLDIRDADAVSAAFEAARPELVFHCAAQIDVRRSLADPAFDASVNVVGTINVLEAAHASGARRLVNTSTGGAIYGETDVMPTPETVEAAPVSAYGQSKQCAELYCAWASRARGLETVTLRYGNVYGPRQDPGGEAGVIAIFAASLIRGEQPTIFGDGSARRDYTFVDDIVAANLLAAAQPNPGGPYNIGTGIDSSVLELIEAITAAAAPGDAPLVPEFADARAGDLQRSWLDVSLAREELGFSATTDLKTGVAATVAALR</sequence>
<dbReference type="Gene3D" id="3.90.25.10">
    <property type="entry name" value="UDP-galactose 4-epimerase, domain 1"/>
    <property type="match status" value="1"/>
</dbReference>
<evidence type="ECO:0000313" key="3">
    <source>
        <dbReference type="EMBL" id="CAB4344153.1"/>
    </source>
</evidence>
<organism evidence="3">
    <name type="scientific">freshwater metagenome</name>
    <dbReference type="NCBI Taxonomy" id="449393"/>
    <lineage>
        <taxon>unclassified sequences</taxon>
        <taxon>metagenomes</taxon>
        <taxon>ecological metagenomes</taxon>
    </lineage>
</organism>
<dbReference type="SUPFAM" id="SSF51735">
    <property type="entry name" value="NAD(P)-binding Rossmann-fold domains"/>
    <property type="match status" value="1"/>
</dbReference>
<accession>A0A6J5ZXN5</accession>